<dbReference type="NCBIfam" id="NF045842">
    <property type="entry name" value="MIP_near_MIB"/>
    <property type="match status" value="1"/>
</dbReference>
<dbReference type="AlphaFoldDB" id="A0AAJ2P9V8"/>
<dbReference type="Proteomes" id="UP001282363">
    <property type="component" value="Unassembled WGS sequence"/>
</dbReference>
<dbReference type="PROSITE" id="PS51257">
    <property type="entry name" value="PROKAR_LIPOPROTEIN"/>
    <property type="match status" value="1"/>
</dbReference>
<evidence type="ECO:0000256" key="1">
    <source>
        <dbReference type="SAM" id="MobiDB-lite"/>
    </source>
</evidence>
<feature type="compositionally biased region" description="Polar residues" evidence="1">
    <location>
        <begin position="51"/>
        <end position="67"/>
    </location>
</feature>
<dbReference type="InterPro" id="IPR022382">
    <property type="entry name" value="Mycoplasma_peptidase_DUF31"/>
</dbReference>
<feature type="region of interest" description="Disordered" evidence="1">
    <location>
        <begin position="35"/>
        <end position="67"/>
    </location>
</feature>
<feature type="compositionally biased region" description="Basic and acidic residues" evidence="1">
    <location>
        <begin position="35"/>
        <end position="45"/>
    </location>
</feature>
<accession>A0AAJ2P9V8</accession>
<dbReference type="PRINTS" id="PR00840">
    <property type="entry name" value="Y06768FAMILY"/>
</dbReference>
<dbReference type="InterPro" id="IPR022381">
    <property type="entry name" value="Uncharacterised_MG067"/>
</dbReference>
<protein>
    <submittedName>
        <fullName evidence="4">DUF31 family protein</fullName>
    </submittedName>
</protein>
<organism evidence="4 5">
    <name type="scientific">Mesomycoplasma ovipneumoniae</name>
    <dbReference type="NCBI Taxonomy" id="29562"/>
    <lineage>
        <taxon>Bacteria</taxon>
        <taxon>Bacillati</taxon>
        <taxon>Mycoplasmatota</taxon>
        <taxon>Mycoplasmoidales</taxon>
        <taxon>Metamycoplasmataceae</taxon>
        <taxon>Mesomycoplasma</taxon>
    </lineage>
</organism>
<proteinExistence type="predicted"/>
<feature type="signal peptide" evidence="2">
    <location>
        <begin position="1"/>
        <end position="27"/>
    </location>
</feature>
<evidence type="ECO:0000313" key="5">
    <source>
        <dbReference type="Proteomes" id="UP001282363"/>
    </source>
</evidence>
<dbReference type="EMBL" id="JAWPFH010000012">
    <property type="protein sequence ID" value="MDW2906570.1"/>
    <property type="molecule type" value="Genomic_DNA"/>
</dbReference>
<comment type="caution">
    <text evidence="4">The sequence shown here is derived from an EMBL/GenBank/DDBJ whole genome shotgun (WGS) entry which is preliminary data.</text>
</comment>
<dbReference type="RefSeq" id="WP_318045593.1">
    <property type="nucleotide sequence ID" value="NZ_JAWPFG010000013.1"/>
</dbReference>
<dbReference type="NCBIfam" id="NF045841">
    <property type="entry name" value="Ig_SerProt_MIP"/>
    <property type="match status" value="1"/>
</dbReference>
<gene>
    <name evidence="4" type="ORF">R7U65_03015</name>
</gene>
<sequence length="825" mass="94332">MKKNNFLVKNKALFLLFGLGLSSFVFYSCETNNETKVEQPKKDPKPGGSGQSNTETQQPKFDQNTQKSFEDKINSAYSTFESSSSQTSYQNLTKTLDEVKSSLSQLFQNEDLEKKQIDWDSAKKTLDFQLEKTGYQTDNLTKLIIGSFLDILKPIEKTRELPQQSQPEIPEDRVNKYYEQLNTVAPKGQNWAIVKDGKRTVEDQYKYDFPDNEWRYYLEKYGGGGSAKVLGLDDPDGLSDYPLGNTKKVSSNLKSSLDQKAKDANQPLYDNASQRTFVLPKYDSSGQITGIDIPEHHKGDTSPAIHLDPQTGQVLRGGPGRIGLPRVLPNQEYKKLTKSAISVAFRNGQFLRTHNGKEGEPDYLPPNEIVHFNNMHRGTLNIIDYKKEDNNKYPLTWYFITNAHVLNRLQVANDYHEGKIYGRDDDAYNTHNRQYNTWSLVFTKIKDSVTLNNIMPTTAEPRHQNYYDTVNLTVRTKGTNIHNAGKTLDSSNNFAVNDEKLNNNQEIPKDAELNVRTIVFGSNVFDKKLGDFTNQEKYKNMEELLDFAIMEVTFDNEEQAKIITKDWYDDHQDQKTSDKLTAITSDADFLKDEQYEKLPANQFYGLGFPLTEAETSQTLNEFKNKNAWETRKHSVSPYVNKDNGLYFNQDPSNPQRQNGGDLSWSRSYRSFMNKPGLTDIFIAAPYVSNGFLRITKFDPAKKEFTSTPYLFWGLGTLLDNFTGGGGMSGTGIYKDNKLYSLIYATDTRASTAISLNLRSYGYDYKGYYGTYNLPKYDLIYGSKHQRKSYFQAMQQLYKDKGIKTYLFPNGFDDSQKVDVFGDWNS</sequence>
<name>A0AAJ2P9V8_9BACT</name>
<feature type="chain" id="PRO_5042616682" evidence="2">
    <location>
        <begin position="28"/>
        <end position="825"/>
    </location>
</feature>
<feature type="domain" description="DUF31" evidence="3">
    <location>
        <begin position="330"/>
        <end position="743"/>
    </location>
</feature>
<keyword evidence="2" id="KW-0732">Signal</keyword>
<reference evidence="4" key="1">
    <citation type="submission" date="2023-10" db="EMBL/GenBank/DDBJ databases">
        <title>Genome sequences of Mycoplasma ovipneumoniae isolated from goats.</title>
        <authorList>
            <person name="Spergser J."/>
        </authorList>
    </citation>
    <scope>NUCLEOTIDE SEQUENCE</scope>
    <source>
        <strain evidence="4">GL19</strain>
    </source>
</reference>
<evidence type="ECO:0000256" key="2">
    <source>
        <dbReference type="SAM" id="SignalP"/>
    </source>
</evidence>
<evidence type="ECO:0000313" key="4">
    <source>
        <dbReference type="EMBL" id="MDW2906570.1"/>
    </source>
</evidence>
<evidence type="ECO:0000259" key="3">
    <source>
        <dbReference type="Pfam" id="PF01732"/>
    </source>
</evidence>
<dbReference type="Pfam" id="PF01732">
    <property type="entry name" value="Mycop_pep_DUF31"/>
    <property type="match status" value="1"/>
</dbReference>